<feature type="compositionally biased region" description="Basic and acidic residues" evidence="1">
    <location>
        <begin position="60"/>
        <end position="72"/>
    </location>
</feature>
<reference evidence="3 4" key="1">
    <citation type="journal article" date="2019" name="Nat. Ecol. Evol.">
        <title>Megaphylogeny resolves global patterns of mushroom evolution.</title>
        <authorList>
            <person name="Varga T."/>
            <person name="Krizsan K."/>
            <person name="Foldi C."/>
            <person name="Dima B."/>
            <person name="Sanchez-Garcia M."/>
            <person name="Sanchez-Ramirez S."/>
            <person name="Szollosi G.J."/>
            <person name="Szarkandi J.G."/>
            <person name="Papp V."/>
            <person name="Albert L."/>
            <person name="Andreopoulos W."/>
            <person name="Angelini C."/>
            <person name="Antonin V."/>
            <person name="Barry K.W."/>
            <person name="Bougher N.L."/>
            <person name="Buchanan P."/>
            <person name="Buyck B."/>
            <person name="Bense V."/>
            <person name="Catcheside P."/>
            <person name="Chovatia M."/>
            <person name="Cooper J."/>
            <person name="Damon W."/>
            <person name="Desjardin D."/>
            <person name="Finy P."/>
            <person name="Geml J."/>
            <person name="Haridas S."/>
            <person name="Hughes K."/>
            <person name="Justo A."/>
            <person name="Karasinski D."/>
            <person name="Kautmanova I."/>
            <person name="Kiss B."/>
            <person name="Kocsube S."/>
            <person name="Kotiranta H."/>
            <person name="LaButti K.M."/>
            <person name="Lechner B.E."/>
            <person name="Liimatainen K."/>
            <person name="Lipzen A."/>
            <person name="Lukacs Z."/>
            <person name="Mihaltcheva S."/>
            <person name="Morgado L.N."/>
            <person name="Niskanen T."/>
            <person name="Noordeloos M.E."/>
            <person name="Ohm R.A."/>
            <person name="Ortiz-Santana B."/>
            <person name="Ovrebo C."/>
            <person name="Racz N."/>
            <person name="Riley R."/>
            <person name="Savchenko A."/>
            <person name="Shiryaev A."/>
            <person name="Soop K."/>
            <person name="Spirin V."/>
            <person name="Szebenyi C."/>
            <person name="Tomsovsky M."/>
            <person name="Tulloss R.E."/>
            <person name="Uehling J."/>
            <person name="Grigoriev I.V."/>
            <person name="Vagvolgyi C."/>
            <person name="Papp T."/>
            <person name="Martin F.M."/>
            <person name="Miettinen O."/>
            <person name="Hibbett D.S."/>
            <person name="Nagy L.G."/>
        </authorList>
    </citation>
    <scope>NUCLEOTIDE SEQUENCE [LARGE SCALE GENOMIC DNA]</scope>
    <source>
        <strain evidence="3 4">CBS 309.79</strain>
    </source>
</reference>
<feature type="compositionally biased region" description="Low complexity" evidence="1">
    <location>
        <begin position="75"/>
        <end position="94"/>
    </location>
</feature>
<dbReference type="EMBL" id="ML178840">
    <property type="protein sequence ID" value="TFK98371.1"/>
    <property type="molecule type" value="Genomic_DNA"/>
</dbReference>
<protein>
    <submittedName>
        <fullName evidence="3">Uncharacterized protein</fullName>
    </submittedName>
</protein>
<dbReference type="AlphaFoldDB" id="A0A5C3Q9D2"/>
<evidence type="ECO:0000313" key="3">
    <source>
        <dbReference type="EMBL" id="TFK98371.1"/>
    </source>
</evidence>
<keyword evidence="4" id="KW-1185">Reference proteome</keyword>
<sequence>MSFFSEAVGPFFAVCCNAVCAAVCLDFASVRRACPERCATLCCCSNSKDQHDDDDDDHSDQDHDSEPDERRPLLSSQKKNQSSRSQKSSPPKSNGGSQPTPKAPMAPTEPGAPSFAQVAAHPPAAESESGSGAVTPKPRAQKPAVNTAPNAEGAGQSKPSFAEMAARTPDTPTQPTSSPKSKSDGSQATSQQPKSGEDTTTGKPSFAAIAAHPPSEVNAVKE</sequence>
<feature type="compositionally biased region" description="Polar residues" evidence="1">
    <location>
        <begin position="185"/>
        <end position="203"/>
    </location>
</feature>
<gene>
    <name evidence="3" type="ORF">BDV98DRAFT_606931</name>
</gene>
<feature type="chain" id="PRO_5022777617" evidence="2">
    <location>
        <begin position="22"/>
        <end position="222"/>
    </location>
</feature>
<feature type="region of interest" description="Disordered" evidence="1">
    <location>
        <begin position="48"/>
        <end position="222"/>
    </location>
</feature>
<organism evidence="3 4">
    <name type="scientific">Pterulicium gracile</name>
    <dbReference type="NCBI Taxonomy" id="1884261"/>
    <lineage>
        <taxon>Eukaryota</taxon>
        <taxon>Fungi</taxon>
        <taxon>Dikarya</taxon>
        <taxon>Basidiomycota</taxon>
        <taxon>Agaricomycotina</taxon>
        <taxon>Agaricomycetes</taxon>
        <taxon>Agaricomycetidae</taxon>
        <taxon>Agaricales</taxon>
        <taxon>Pleurotineae</taxon>
        <taxon>Pterulaceae</taxon>
        <taxon>Pterulicium</taxon>
    </lineage>
</organism>
<proteinExistence type="predicted"/>
<dbReference type="Proteomes" id="UP000305067">
    <property type="component" value="Unassembled WGS sequence"/>
</dbReference>
<accession>A0A5C3Q9D2</accession>
<evidence type="ECO:0000256" key="1">
    <source>
        <dbReference type="SAM" id="MobiDB-lite"/>
    </source>
</evidence>
<name>A0A5C3Q9D2_9AGAR</name>
<feature type="signal peptide" evidence="2">
    <location>
        <begin position="1"/>
        <end position="21"/>
    </location>
</feature>
<feature type="compositionally biased region" description="Low complexity" evidence="1">
    <location>
        <begin position="168"/>
        <end position="180"/>
    </location>
</feature>
<evidence type="ECO:0000256" key="2">
    <source>
        <dbReference type="SAM" id="SignalP"/>
    </source>
</evidence>
<keyword evidence="2" id="KW-0732">Signal</keyword>
<evidence type="ECO:0000313" key="4">
    <source>
        <dbReference type="Proteomes" id="UP000305067"/>
    </source>
</evidence>